<evidence type="ECO:0000256" key="4">
    <source>
        <dbReference type="ARBA" id="ARBA00023136"/>
    </source>
</evidence>
<feature type="transmembrane region" description="Helical" evidence="5">
    <location>
        <begin position="336"/>
        <end position="355"/>
    </location>
</feature>
<comment type="caution">
    <text evidence="7">The sequence shown here is derived from an EMBL/GenBank/DDBJ whole genome shotgun (WGS) entry which is preliminary data.</text>
</comment>
<reference evidence="7 8" key="1">
    <citation type="submission" date="2019-10" db="EMBL/GenBank/DDBJ databases">
        <title>Cognatihalovulum marinum gen. nov. sp. nov., a new member of the family Rhodobacteraceae isolated from deep seawater of the Northwest Indian Ocean.</title>
        <authorList>
            <person name="Ruan C."/>
            <person name="Wang J."/>
            <person name="Zheng X."/>
            <person name="Song L."/>
            <person name="Zhu Y."/>
            <person name="Huang Y."/>
            <person name="Lu Z."/>
            <person name="Du W."/>
            <person name="Huang L."/>
            <person name="Dai X."/>
        </authorList>
    </citation>
    <scope>NUCLEOTIDE SEQUENCE [LARGE SCALE GENOMIC DNA]</scope>
    <source>
        <strain evidence="7 8">2CG4</strain>
    </source>
</reference>
<keyword evidence="3 5" id="KW-1133">Transmembrane helix</keyword>
<comment type="subcellular location">
    <subcellularLocation>
        <location evidence="1">Membrane</location>
        <topology evidence="1">Multi-pass membrane protein</topology>
    </subcellularLocation>
</comment>
<dbReference type="InterPro" id="IPR051788">
    <property type="entry name" value="MFS_Transporter"/>
</dbReference>
<evidence type="ECO:0000256" key="3">
    <source>
        <dbReference type="ARBA" id="ARBA00022989"/>
    </source>
</evidence>
<dbReference type="GO" id="GO:0016020">
    <property type="term" value="C:membrane"/>
    <property type="evidence" value="ECO:0007669"/>
    <property type="project" value="UniProtKB-SubCell"/>
</dbReference>
<feature type="transmembrane region" description="Helical" evidence="5">
    <location>
        <begin position="49"/>
        <end position="70"/>
    </location>
</feature>
<feature type="transmembrane region" description="Helical" evidence="5">
    <location>
        <begin position="82"/>
        <end position="100"/>
    </location>
</feature>
<dbReference type="Pfam" id="PF07690">
    <property type="entry name" value="MFS_1"/>
    <property type="match status" value="1"/>
</dbReference>
<feature type="transmembrane region" description="Helical" evidence="5">
    <location>
        <begin position="145"/>
        <end position="166"/>
    </location>
</feature>
<accession>A0A6L5Z800</accession>
<dbReference type="AlphaFoldDB" id="A0A6L5Z800"/>
<feature type="transmembrane region" description="Helical" evidence="5">
    <location>
        <begin position="213"/>
        <end position="231"/>
    </location>
</feature>
<feature type="transmembrane region" description="Helical" evidence="5">
    <location>
        <begin position="237"/>
        <end position="257"/>
    </location>
</feature>
<sequence>MARKSHRVTVLPPIAPLLALRLVFALNGLGLALWLPRIPDVKDALGADLMTLALCFFMLPVGTMCGFVVAPRVLSRYGTRAVCRWAGAGFILSFVLPALARDAVQLGAALLTAGLAVGSIEVAMNAKATELERTLRRRIMSSCHAFWSLGGMTGAMLGGLAGQAGVPFLAQQLLLTPVFAALAFRIAGMLPGDAPVAPAPGPMPRRGLPTGPLLALCLLPIGALMIEGAMMEWSALFLAEAAGLGALPAGAVFAAFASSMAGSRMAGDRLAGRFGPGAVLVGSALLAGAGVVAFATARTLPQALPAAAVLGLGIANVYPLAMSLSAAVPGRRVEDSIATVAFTAFSAFLIGPPLIGFAGSALGLPAALLLLAPLALSPLLLIRPVLQPPLPEEPPCPAPKP</sequence>
<feature type="transmembrane region" description="Helical" evidence="5">
    <location>
        <begin position="361"/>
        <end position="382"/>
    </location>
</feature>
<evidence type="ECO:0000313" key="8">
    <source>
        <dbReference type="Proteomes" id="UP000474957"/>
    </source>
</evidence>
<dbReference type="InterPro" id="IPR020846">
    <property type="entry name" value="MFS_dom"/>
</dbReference>
<dbReference type="Gene3D" id="1.20.1250.20">
    <property type="entry name" value="MFS general substrate transporter like domains"/>
    <property type="match status" value="2"/>
</dbReference>
<dbReference type="InterPro" id="IPR011701">
    <property type="entry name" value="MFS"/>
</dbReference>
<dbReference type="PANTHER" id="PTHR23514">
    <property type="entry name" value="BYPASS OF STOP CODON PROTEIN 6"/>
    <property type="match status" value="1"/>
</dbReference>
<evidence type="ECO:0000256" key="1">
    <source>
        <dbReference type="ARBA" id="ARBA00004141"/>
    </source>
</evidence>
<dbReference type="PANTHER" id="PTHR23514:SF13">
    <property type="entry name" value="INNER MEMBRANE PROTEIN YBJJ"/>
    <property type="match status" value="1"/>
</dbReference>
<protein>
    <submittedName>
        <fullName evidence="7">MFS transporter</fullName>
    </submittedName>
</protein>
<dbReference type="CDD" id="cd17393">
    <property type="entry name" value="MFS_MosC_like"/>
    <property type="match status" value="1"/>
</dbReference>
<dbReference type="EMBL" id="WIND01000074">
    <property type="protein sequence ID" value="MSU92320.1"/>
    <property type="molecule type" value="Genomic_DNA"/>
</dbReference>
<keyword evidence="8" id="KW-1185">Reference proteome</keyword>
<dbReference type="GO" id="GO:0022857">
    <property type="term" value="F:transmembrane transporter activity"/>
    <property type="evidence" value="ECO:0007669"/>
    <property type="project" value="InterPro"/>
</dbReference>
<dbReference type="InterPro" id="IPR036259">
    <property type="entry name" value="MFS_trans_sf"/>
</dbReference>
<dbReference type="SUPFAM" id="SSF103473">
    <property type="entry name" value="MFS general substrate transporter"/>
    <property type="match status" value="1"/>
</dbReference>
<evidence type="ECO:0000256" key="2">
    <source>
        <dbReference type="ARBA" id="ARBA00022692"/>
    </source>
</evidence>
<keyword evidence="4 5" id="KW-0472">Membrane</keyword>
<feature type="domain" description="Major facilitator superfamily (MFS) profile" evidence="6">
    <location>
        <begin position="213"/>
        <end position="401"/>
    </location>
</feature>
<feature type="transmembrane region" description="Helical" evidence="5">
    <location>
        <begin position="278"/>
        <end position="297"/>
    </location>
</feature>
<keyword evidence="2 5" id="KW-0812">Transmembrane</keyword>
<feature type="transmembrane region" description="Helical" evidence="5">
    <location>
        <begin position="106"/>
        <end position="124"/>
    </location>
</feature>
<feature type="transmembrane region" description="Helical" evidence="5">
    <location>
        <begin position="303"/>
        <end position="324"/>
    </location>
</feature>
<gene>
    <name evidence="7" type="ORF">GE300_22590</name>
</gene>
<organism evidence="7 8">
    <name type="scientific">Halovulum marinum</name>
    <dbReference type="NCBI Taxonomy" id="2662447"/>
    <lineage>
        <taxon>Bacteria</taxon>
        <taxon>Pseudomonadati</taxon>
        <taxon>Pseudomonadota</taxon>
        <taxon>Alphaproteobacteria</taxon>
        <taxon>Rhodobacterales</taxon>
        <taxon>Paracoccaceae</taxon>
        <taxon>Halovulum</taxon>
    </lineage>
</organism>
<proteinExistence type="predicted"/>
<evidence type="ECO:0000313" key="7">
    <source>
        <dbReference type="EMBL" id="MSU92320.1"/>
    </source>
</evidence>
<evidence type="ECO:0000256" key="5">
    <source>
        <dbReference type="SAM" id="Phobius"/>
    </source>
</evidence>
<name>A0A6L5Z800_9RHOB</name>
<dbReference type="Proteomes" id="UP000474957">
    <property type="component" value="Unassembled WGS sequence"/>
</dbReference>
<dbReference type="PROSITE" id="PS50850">
    <property type="entry name" value="MFS"/>
    <property type="match status" value="1"/>
</dbReference>
<evidence type="ECO:0000259" key="6">
    <source>
        <dbReference type="PROSITE" id="PS50850"/>
    </source>
</evidence>